<reference evidence="12" key="1">
    <citation type="submission" date="2017-09" db="EMBL/GenBank/DDBJ databases">
        <title>Depth-based differentiation of microbial function through sediment-hosted aquifers and enrichment of novel symbionts in the deep terrestrial subsurface.</title>
        <authorList>
            <person name="Probst A.J."/>
            <person name="Ladd B."/>
            <person name="Jarett J.K."/>
            <person name="Geller-Mcgrath D.E."/>
            <person name="Sieber C.M.K."/>
            <person name="Emerson J.B."/>
            <person name="Anantharaman K."/>
            <person name="Thomas B.C."/>
            <person name="Malmstrom R."/>
            <person name="Stieglmeier M."/>
            <person name="Klingl A."/>
            <person name="Woyke T."/>
            <person name="Ryan C.M."/>
            <person name="Banfield J.F."/>
        </authorList>
    </citation>
    <scope>NUCLEOTIDE SEQUENCE [LARGE SCALE GENOMIC DNA]</scope>
</reference>
<proteinExistence type="inferred from homology"/>
<evidence type="ECO:0000256" key="1">
    <source>
        <dbReference type="ARBA" id="ARBA00004496"/>
    </source>
</evidence>
<dbReference type="PANTHER" id="PTHR33540:SF2">
    <property type="entry name" value="TRNA THREONYLCARBAMOYLADENOSINE BIOSYNTHESIS PROTEIN TSAE"/>
    <property type="match status" value="1"/>
</dbReference>
<sequence>MVKNQKYLSVQSTQTRKVGEKLAEEVIKTPKKDKAIVIGLKGDLGGGKTTFLQGFAKGLGIKERVLSPTFVLLRRYRIPKTKSSANSKIQTLKFKNFYHIDCYRLEKLEEILDLDFKKVASNPQNILAIEWSDKIEKILPPGTIRINLEFISKNKRKITINI</sequence>
<keyword evidence="6" id="KW-0479">Metal-binding</keyword>
<name>A0A2H9T1D1_9BACT</name>
<evidence type="ECO:0000256" key="2">
    <source>
        <dbReference type="ARBA" id="ARBA00007599"/>
    </source>
</evidence>
<dbReference type="InterPro" id="IPR027417">
    <property type="entry name" value="P-loop_NTPase"/>
</dbReference>
<dbReference type="Proteomes" id="UP000236946">
    <property type="component" value="Unassembled WGS sequence"/>
</dbReference>
<dbReference type="GO" id="GO:0016740">
    <property type="term" value="F:transferase activity"/>
    <property type="evidence" value="ECO:0007669"/>
    <property type="project" value="UniProtKB-KW"/>
</dbReference>
<dbReference type="GO" id="GO:0002949">
    <property type="term" value="P:tRNA threonylcarbamoyladenosine modification"/>
    <property type="evidence" value="ECO:0007669"/>
    <property type="project" value="InterPro"/>
</dbReference>
<keyword evidence="9" id="KW-0460">Magnesium</keyword>
<keyword evidence="4" id="KW-0963">Cytoplasm</keyword>
<dbReference type="PANTHER" id="PTHR33540">
    <property type="entry name" value="TRNA THREONYLCARBAMOYLADENOSINE BIOSYNTHESIS PROTEIN TSAE"/>
    <property type="match status" value="1"/>
</dbReference>
<comment type="similarity">
    <text evidence="2">Belongs to the TsaE family.</text>
</comment>
<dbReference type="GO" id="GO:0046872">
    <property type="term" value="F:metal ion binding"/>
    <property type="evidence" value="ECO:0007669"/>
    <property type="project" value="UniProtKB-KW"/>
</dbReference>
<evidence type="ECO:0000256" key="3">
    <source>
        <dbReference type="ARBA" id="ARBA00019010"/>
    </source>
</evidence>
<accession>A0A2H9T1D1</accession>
<dbReference type="SUPFAM" id="SSF52540">
    <property type="entry name" value="P-loop containing nucleoside triphosphate hydrolases"/>
    <property type="match status" value="1"/>
</dbReference>
<evidence type="ECO:0000313" key="11">
    <source>
        <dbReference type="EMBL" id="PJE69499.1"/>
    </source>
</evidence>
<evidence type="ECO:0000256" key="4">
    <source>
        <dbReference type="ARBA" id="ARBA00022490"/>
    </source>
</evidence>
<gene>
    <name evidence="11" type="ORF">COU98_01810</name>
</gene>
<dbReference type="AlphaFoldDB" id="A0A2H9T1D1"/>
<dbReference type="Gene3D" id="3.40.50.300">
    <property type="entry name" value="P-loop containing nucleotide triphosphate hydrolases"/>
    <property type="match status" value="1"/>
</dbReference>
<evidence type="ECO:0000256" key="6">
    <source>
        <dbReference type="ARBA" id="ARBA00022723"/>
    </source>
</evidence>
<comment type="caution">
    <text evidence="11">The sequence shown here is derived from an EMBL/GenBank/DDBJ whole genome shotgun (WGS) entry which is preliminary data.</text>
</comment>
<evidence type="ECO:0000256" key="8">
    <source>
        <dbReference type="ARBA" id="ARBA00022840"/>
    </source>
</evidence>
<keyword evidence="8" id="KW-0067">ATP-binding</keyword>
<protein>
    <recommendedName>
        <fullName evidence="3">tRNA threonylcarbamoyladenosine biosynthesis protein TsaE</fullName>
    </recommendedName>
    <alternativeName>
        <fullName evidence="10">t(6)A37 threonylcarbamoyladenosine biosynthesis protein TsaE</fullName>
    </alternativeName>
</protein>
<keyword evidence="11" id="KW-0808">Transferase</keyword>
<organism evidence="11 12">
    <name type="scientific">Candidatus Staskawiczbacteria bacterium CG10_big_fil_rev_8_21_14_0_10_38_10</name>
    <dbReference type="NCBI Taxonomy" id="1974891"/>
    <lineage>
        <taxon>Bacteria</taxon>
        <taxon>Candidatus Staskawicziibacteriota</taxon>
    </lineage>
</organism>
<evidence type="ECO:0000256" key="10">
    <source>
        <dbReference type="ARBA" id="ARBA00032441"/>
    </source>
</evidence>
<evidence type="ECO:0000256" key="5">
    <source>
        <dbReference type="ARBA" id="ARBA00022694"/>
    </source>
</evidence>
<dbReference type="EMBL" id="PFEN01000032">
    <property type="protein sequence ID" value="PJE69499.1"/>
    <property type="molecule type" value="Genomic_DNA"/>
</dbReference>
<dbReference type="NCBIfam" id="TIGR00150">
    <property type="entry name" value="T6A_YjeE"/>
    <property type="match status" value="1"/>
</dbReference>
<keyword evidence="5" id="KW-0819">tRNA processing</keyword>
<evidence type="ECO:0000313" key="12">
    <source>
        <dbReference type="Proteomes" id="UP000236946"/>
    </source>
</evidence>
<evidence type="ECO:0000256" key="7">
    <source>
        <dbReference type="ARBA" id="ARBA00022741"/>
    </source>
</evidence>
<dbReference type="GO" id="GO:0005737">
    <property type="term" value="C:cytoplasm"/>
    <property type="evidence" value="ECO:0007669"/>
    <property type="project" value="UniProtKB-SubCell"/>
</dbReference>
<keyword evidence="7" id="KW-0547">Nucleotide-binding</keyword>
<dbReference type="InterPro" id="IPR003442">
    <property type="entry name" value="T6A_TsaE"/>
</dbReference>
<dbReference type="Pfam" id="PF02367">
    <property type="entry name" value="TsaE"/>
    <property type="match status" value="1"/>
</dbReference>
<comment type="subcellular location">
    <subcellularLocation>
        <location evidence="1">Cytoplasm</location>
    </subcellularLocation>
</comment>
<evidence type="ECO:0000256" key="9">
    <source>
        <dbReference type="ARBA" id="ARBA00022842"/>
    </source>
</evidence>
<dbReference type="GO" id="GO:0005524">
    <property type="term" value="F:ATP binding"/>
    <property type="evidence" value="ECO:0007669"/>
    <property type="project" value="UniProtKB-KW"/>
</dbReference>